<dbReference type="NCBIfam" id="TIGR01072">
    <property type="entry name" value="murA"/>
    <property type="match status" value="1"/>
</dbReference>
<dbReference type="OrthoDB" id="9803760at2"/>
<comment type="caution">
    <text evidence="15">The sequence shown here is derived from an EMBL/GenBank/DDBJ whole genome shotgun (WGS) entry which is preliminary data.</text>
</comment>
<dbReference type="GO" id="GO:0009252">
    <property type="term" value="P:peptidoglycan biosynthetic process"/>
    <property type="evidence" value="ECO:0007669"/>
    <property type="project" value="UniProtKB-UniRule"/>
</dbReference>
<evidence type="ECO:0000313" key="16">
    <source>
        <dbReference type="Proteomes" id="UP000239209"/>
    </source>
</evidence>
<sequence length="428" mass="44951">MARVDVIRVKGGARLSGDVTVGGAKNSALKLMAVALLAEGRSVVANTPRITDVAIMGEVLRRLGCDVSFDGGEATIDVPAEPGSEADYDLVRRLRASICVLGPLLARRGYVRVALPGGDMIGSRGLDMHVSGLARLGAEISGEHGFVIASAPAGLRGAKIWLDFPSVGATENILMAAVLAKGVTEIDNAAREPEIVDICQMLTEMGAHIDGAGTSTLTIEGVDALRPVRHATVGDRIVGGTWAYATAMTRGDVTVHGVRPEYLEIALDKLVSAGGVVEPGDNRFRVRMDDRPKAVDIVTLPYPGFATDLLPMALGLAAVSSGTSLITENIFDGRFMFVNEMVRLGADIRTDGHHAVTNGRERLSGAPVRATDIRAGAGLVIAGLCADGVTEVGEVHHIDRGYPDFVSDLANLGVDVERAVVTEPTYDF</sequence>
<dbReference type="InterPro" id="IPR036968">
    <property type="entry name" value="Enolpyruvate_Tfrase_sf"/>
</dbReference>
<comment type="catalytic activity">
    <reaction evidence="12 13">
        <text>phosphoenolpyruvate + UDP-N-acetyl-alpha-D-glucosamine = UDP-N-acetyl-3-O-(1-carboxyvinyl)-alpha-D-glucosamine + phosphate</text>
        <dbReference type="Rhea" id="RHEA:18681"/>
        <dbReference type="ChEBI" id="CHEBI:43474"/>
        <dbReference type="ChEBI" id="CHEBI:57705"/>
        <dbReference type="ChEBI" id="CHEBI:58702"/>
        <dbReference type="ChEBI" id="CHEBI:68483"/>
        <dbReference type="EC" id="2.5.1.7"/>
    </reaction>
</comment>
<evidence type="ECO:0000256" key="13">
    <source>
        <dbReference type="HAMAP-Rule" id="MF_00111"/>
    </source>
</evidence>
<feature type="binding site" evidence="13">
    <location>
        <begin position="25"/>
        <end position="26"/>
    </location>
    <ligand>
        <name>phosphoenolpyruvate</name>
        <dbReference type="ChEBI" id="CHEBI:58702"/>
    </ligand>
</feature>
<protein>
    <recommendedName>
        <fullName evidence="13">UDP-N-acetylglucosamine 1-carboxyvinyltransferase</fullName>
        <ecNumber evidence="13">2.5.1.7</ecNumber>
    </recommendedName>
    <alternativeName>
        <fullName evidence="13">Enoylpyruvate transferase</fullName>
    </alternativeName>
    <alternativeName>
        <fullName evidence="13">UDP-N-acetylglucosamine enolpyruvyl transferase</fullName>
        <shortName evidence="13">EPT</shortName>
    </alternativeName>
</protein>
<dbReference type="PANTHER" id="PTHR43783">
    <property type="entry name" value="UDP-N-ACETYLGLUCOSAMINE 1-CARBOXYVINYLTRANSFERASE"/>
    <property type="match status" value="1"/>
</dbReference>
<feature type="binding site" evidence="13">
    <location>
        <position position="308"/>
    </location>
    <ligand>
        <name>UDP-N-acetyl-alpha-D-glucosamine</name>
        <dbReference type="ChEBI" id="CHEBI:57705"/>
    </ligand>
</feature>
<evidence type="ECO:0000256" key="4">
    <source>
        <dbReference type="ARBA" id="ARBA00022618"/>
    </source>
</evidence>
<keyword evidence="9 13" id="KW-0961">Cell wall biogenesis/degradation</keyword>
<comment type="function">
    <text evidence="10 13">Cell wall formation. Adds enolpyruvyl to UDP-N-acetylglucosamine.</text>
</comment>
<dbReference type="GO" id="GO:0008760">
    <property type="term" value="F:UDP-N-acetylglucosamine 1-carboxyvinyltransferase activity"/>
    <property type="evidence" value="ECO:0007669"/>
    <property type="project" value="UniProtKB-UniRule"/>
</dbReference>
<feature type="domain" description="Enolpyruvate transferase" evidence="14">
    <location>
        <begin position="9"/>
        <end position="409"/>
    </location>
</feature>
<dbReference type="RefSeq" id="WP_106125844.1">
    <property type="nucleotide sequence ID" value="NZ_PVZG01000003.1"/>
</dbReference>
<evidence type="ECO:0000256" key="5">
    <source>
        <dbReference type="ARBA" id="ARBA00022679"/>
    </source>
</evidence>
<dbReference type="InterPro" id="IPR001986">
    <property type="entry name" value="Enolpyruvate_Tfrase_dom"/>
</dbReference>
<dbReference type="GO" id="GO:0005737">
    <property type="term" value="C:cytoplasm"/>
    <property type="evidence" value="ECO:0007669"/>
    <property type="project" value="UniProtKB-SubCell"/>
</dbReference>
<accession>A0A2T0SD64</accession>
<dbReference type="GO" id="GO:0008360">
    <property type="term" value="P:regulation of cell shape"/>
    <property type="evidence" value="ECO:0007669"/>
    <property type="project" value="UniProtKB-KW"/>
</dbReference>
<keyword evidence="6 13" id="KW-0133">Cell shape</keyword>
<evidence type="ECO:0000256" key="10">
    <source>
        <dbReference type="ARBA" id="ARBA00037534"/>
    </source>
</evidence>
<dbReference type="GO" id="GO:0019277">
    <property type="term" value="P:UDP-N-acetylgalactosamine biosynthetic process"/>
    <property type="evidence" value="ECO:0007669"/>
    <property type="project" value="InterPro"/>
</dbReference>
<organism evidence="15 16">
    <name type="scientific">Pseudosporangium ferrugineum</name>
    <dbReference type="NCBI Taxonomy" id="439699"/>
    <lineage>
        <taxon>Bacteria</taxon>
        <taxon>Bacillati</taxon>
        <taxon>Actinomycetota</taxon>
        <taxon>Actinomycetes</taxon>
        <taxon>Micromonosporales</taxon>
        <taxon>Micromonosporaceae</taxon>
        <taxon>Pseudosporangium</taxon>
    </lineage>
</organism>
<feature type="binding site" evidence="13">
    <location>
        <position position="95"/>
    </location>
    <ligand>
        <name>UDP-N-acetyl-alpha-D-glucosamine</name>
        <dbReference type="ChEBI" id="CHEBI:57705"/>
    </ligand>
</feature>
<comment type="pathway">
    <text evidence="2 13">Cell wall biogenesis; peptidoglycan biosynthesis.</text>
</comment>
<evidence type="ECO:0000256" key="6">
    <source>
        <dbReference type="ARBA" id="ARBA00022960"/>
    </source>
</evidence>
<reference evidence="15 16" key="1">
    <citation type="submission" date="2018-03" db="EMBL/GenBank/DDBJ databases">
        <title>Genomic Encyclopedia of Archaeal and Bacterial Type Strains, Phase II (KMG-II): from individual species to whole genera.</title>
        <authorList>
            <person name="Goeker M."/>
        </authorList>
    </citation>
    <scope>NUCLEOTIDE SEQUENCE [LARGE SCALE GENOMIC DNA]</scope>
    <source>
        <strain evidence="15 16">DSM 45348</strain>
    </source>
</reference>
<evidence type="ECO:0000256" key="8">
    <source>
        <dbReference type="ARBA" id="ARBA00023306"/>
    </source>
</evidence>
<dbReference type="Proteomes" id="UP000239209">
    <property type="component" value="Unassembled WGS sequence"/>
</dbReference>
<feature type="active site" description="Proton donor" evidence="13">
    <location>
        <position position="119"/>
    </location>
</feature>
<proteinExistence type="inferred from homology"/>
<evidence type="ECO:0000256" key="11">
    <source>
        <dbReference type="ARBA" id="ARBA00038367"/>
    </source>
</evidence>
<dbReference type="EC" id="2.5.1.7" evidence="13"/>
<dbReference type="InterPro" id="IPR013792">
    <property type="entry name" value="RNA3'P_cycl/enolpyr_Trfase_a/b"/>
</dbReference>
<dbReference type="NCBIfam" id="NF006873">
    <property type="entry name" value="PRK09369.1"/>
    <property type="match status" value="1"/>
</dbReference>
<evidence type="ECO:0000256" key="2">
    <source>
        <dbReference type="ARBA" id="ARBA00004752"/>
    </source>
</evidence>
<evidence type="ECO:0000256" key="1">
    <source>
        <dbReference type="ARBA" id="ARBA00004496"/>
    </source>
</evidence>
<keyword evidence="3 13" id="KW-0963">Cytoplasm</keyword>
<dbReference type="CDD" id="cd01555">
    <property type="entry name" value="UdpNAET"/>
    <property type="match status" value="1"/>
</dbReference>
<evidence type="ECO:0000256" key="9">
    <source>
        <dbReference type="ARBA" id="ARBA00023316"/>
    </source>
</evidence>
<keyword evidence="5 13" id="KW-0808">Transferase</keyword>
<dbReference type="AlphaFoldDB" id="A0A2T0SD64"/>
<evidence type="ECO:0000256" key="12">
    <source>
        <dbReference type="ARBA" id="ARBA00047527"/>
    </source>
</evidence>
<dbReference type="InterPro" id="IPR050068">
    <property type="entry name" value="MurA_subfamily"/>
</dbReference>
<evidence type="ECO:0000313" key="15">
    <source>
        <dbReference type="EMBL" id="PRY31358.1"/>
    </source>
</evidence>
<dbReference type="GO" id="GO:0051301">
    <property type="term" value="P:cell division"/>
    <property type="evidence" value="ECO:0007669"/>
    <property type="project" value="UniProtKB-KW"/>
</dbReference>
<dbReference type="Gene3D" id="3.65.10.10">
    <property type="entry name" value="Enolpyruvate transferase domain"/>
    <property type="match status" value="2"/>
</dbReference>
<dbReference type="UniPathway" id="UPA00219"/>
<comment type="similarity">
    <text evidence="11 13">Belongs to the EPSP synthase family. MurA subfamily.</text>
</comment>
<keyword evidence="8 13" id="KW-0131">Cell cycle</keyword>
<name>A0A2T0SD64_9ACTN</name>
<dbReference type="HAMAP" id="MF_00111">
    <property type="entry name" value="MurA"/>
    <property type="match status" value="1"/>
</dbReference>
<evidence type="ECO:0000256" key="3">
    <source>
        <dbReference type="ARBA" id="ARBA00022490"/>
    </source>
</evidence>
<keyword evidence="7 13" id="KW-0573">Peptidoglycan synthesis</keyword>
<dbReference type="InterPro" id="IPR005750">
    <property type="entry name" value="UDP_GlcNAc_COvinyl_MurA"/>
</dbReference>
<comment type="caution">
    <text evidence="13">Lacks conserved residue(s) required for the propagation of feature annotation.</text>
</comment>
<dbReference type="GO" id="GO:0071555">
    <property type="term" value="P:cell wall organization"/>
    <property type="evidence" value="ECO:0007669"/>
    <property type="project" value="UniProtKB-KW"/>
</dbReference>
<dbReference type="EMBL" id="PVZG01000003">
    <property type="protein sequence ID" value="PRY31358.1"/>
    <property type="molecule type" value="Genomic_DNA"/>
</dbReference>
<keyword evidence="16" id="KW-1185">Reference proteome</keyword>
<evidence type="ECO:0000256" key="7">
    <source>
        <dbReference type="ARBA" id="ARBA00022984"/>
    </source>
</evidence>
<evidence type="ECO:0000259" key="14">
    <source>
        <dbReference type="Pfam" id="PF00275"/>
    </source>
</evidence>
<dbReference type="SUPFAM" id="SSF55205">
    <property type="entry name" value="EPT/RTPC-like"/>
    <property type="match status" value="1"/>
</dbReference>
<keyword evidence="4 13" id="KW-0132">Cell division</keyword>
<feature type="binding site" evidence="13">
    <location>
        <position position="330"/>
    </location>
    <ligand>
        <name>UDP-N-acetyl-alpha-D-glucosamine</name>
        <dbReference type="ChEBI" id="CHEBI:57705"/>
    </ligand>
</feature>
<dbReference type="PANTHER" id="PTHR43783:SF1">
    <property type="entry name" value="UDP-N-ACETYLGLUCOSAMINE 1-CARBOXYVINYLTRANSFERASE"/>
    <property type="match status" value="1"/>
</dbReference>
<dbReference type="Pfam" id="PF00275">
    <property type="entry name" value="EPSP_synthase"/>
    <property type="match status" value="1"/>
</dbReference>
<comment type="subcellular location">
    <subcellularLocation>
        <location evidence="1 13">Cytoplasm</location>
    </subcellularLocation>
</comment>
<gene>
    <name evidence="13" type="primary">murA</name>
    <name evidence="15" type="ORF">CLV70_103244</name>
</gene>